<name>A0A0B4CVJ1_9MICO</name>
<proteinExistence type="predicted"/>
<comment type="caution">
    <text evidence="1">The sequence shown here is derived from an EMBL/GenBank/DDBJ whole genome shotgun (WGS) entry which is preliminary data.</text>
</comment>
<accession>A0A0B4CVJ1</accession>
<reference evidence="1 2" key="1">
    <citation type="submission" date="2014-12" db="EMBL/GenBank/DDBJ databases">
        <title>Genome sequencing of Microbacterium hominis TPW29.</title>
        <authorList>
            <person name="Tan P.W."/>
            <person name="Chan K.-G."/>
        </authorList>
    </citation>
    <scope>NUCLEOTIDE SEQUENCE [LARGE SCALE GENOMIC DNA]</scope>
    <source>
        <strain evidence="1 2">TPW29</strain>
    </source>
</reference>
<dbReference type="RefSeq" id="WP_039416849.1">
    <property type="nucleotide sequence ID" value="NZ_JWSZ01000020.1"/>
</dbReference>
<organism evidence="1 2">
    <name type="scientific">Microbacterium hominis</name>
    <dbReference type="NCBI Taxonomy" id="162426"/>
    <lineage>
        <taxon>Bacteria</taxon>
        <taxon>Bacillati</taxon>
        <taxon>Actinomycetota</taxon>
        <taxon>Actinomycetes</taxon>
        <taxon>Micrococcales</taxon>
        <taxon>Microbacteriaceae</taxon>
        <taxon>Microbacterium</taxon>
    </lineage>
</organism>
<protein>
    <submittedName>
        <fullName evidence="1">Uncharacterized protein</fullName>
    </submittedName>
</protein>
<dbReference type="EMBL" id="JWSZ01000020">
    <property type="protein sequence ID" value="KIC56125.1"/>
    <property type="molecule type" value="Genomic_DNA"/>
</dbReference>
<dbReference type="Pfam" id="PF09438">
    <property type="entry name" value="DUF2017"/>
    <property type="match status" value="1"/>
</dbReference>
<dbReference type="InterPro" id="IPR018561">
    <property type="entry name" value="AosR"/>
</dbReference>
<evidence type="ECO:0000313" key="2">
    <source>
        <dbReference type="Proteomes" id="UP000031202"/>
    </source>
</evidence>
<dbReference type="Proteomes" id="UP000031202">
    <property type="component" value="Unassembled WGS sequence"/>
</dbReference>
<dbReference type="AlphaFoldDB" id="A0A0B4CVJ1"/>
<gene>
    <name evidence="1" type="ORF">RM52_13410</name>
</gene>
<sequence>MTRVRMAVSALEAAHLTDIVLQFTDLLAESIDGVDDPGVARLVPDGYRDAPEDAAEFRRLTQDDLLDRRRDDAALVLATLQRDGRTRRPQDLDRADAEAEVIVELDAGAVAAWLRTLTALRLVIATRLGITTEEEQDDDPRFGVYNWLGFRLEGLLQAIED</sequence>
<evidence type="ECO:0000313" key="1">
    <source>
        <dbReference type="EMBL" id="KIC56125.1"/>
    </source>
</evidence>